<gene>
    <name evidence="4" type="ORF">G314FT_15810</name>
</gene>
<feature type="region of interest" description="Disordered" evidence="1">
    <location>
        <begin position="23"/>
        <end position="51"/>
    </location>
</feature>
<dbReference type="Pfam" id="PF03413">
    <property type="entry name" value="PepSY"/>
    <property type="match status" value="2"/>
</dbReference>
<dbReference type="InterPro" id="IPR025711">
    <property type="entry name" value="PepSY"/>
</dbReference>
<dbReference type="RefSeq" id="WP_257700292.1">
    <property type="nucleotide sequence ID" value="NZ_CP102451.1"/>
</dbReference>
<feature type="compositionally biased region" description="Low complexity" evidence="1">
    <location>
        <begin position="33"/>
        <end position="51"/>
    </location>
</feature>
<feature type="chain" id="PRO_5045346652" description="PepSY domain-containing protein" evidence="2">
    <location>
        <begin position="19"/>
        <end position="205"/>
    </location>
</feature>
<proteinExistence type="predicted"/>
<dbReference type="Gene3D" id="3.10.450.40">
    <property type="match status" value="2"/>
</dbReference>
<feature type="domain" description="PepSY" evidence="3">
    <location>
        <begin position="60"/>
        <end position="114"/>
    </location>
</feature>
<dbReference type="PROSITE" id="PS51257">
    <property type="entry name" value="PROKAR_LIPOPROTEIN"/>
    <property type="match status" value="1"/>
</dbReference>
<feature type="signal peptide" evidence="2">
    <location>
        <begin position="1"/>
        <end position="18"/>
    </location>
</feature>
<keyword evidence="2" id="KW-0732">Signal</keyword>
<evidence type="ECO:0000313" key="4">
    <source>
        <dbReference type="EMBL" id="UUV99420.1"/>
    </source>
</evidence>
<evidence type="ECO:0000313" key="5">
    <source>
        <dbReference type="Proteomes" id="UP001058273"/>
    </source>
</evidence>
<evidence type="ECO:0000256" key="1">
    <source>
        <dbReference type="SAM" id="MobiDB-lite"/>
    </source>
</evidence>
<feature type="compositionally biased region" description="Polar residues" evidence="1">
    <location>
        <begin position="23"/>
        <end position="32"/>
    </location>
</feature>
<reference evidence="4" key="2">
    <citation type="submission" date="2022-08" db="EMBL/GenBank/DDBJ databases">
        <authorList>
            <person name="Poehlein A."/>
            <person name="Guzman J."/>
            <person name="Daniel R."/>
            <person name="Vilcinskas A."/>
        </authorList>
    </citation>
    <scope>NUCLEOTIDE SEQUENCE</scope>
    <source>
        <strain evidence="4">G314FT</strain>
    </source>
</reference>
<sequence length="205" mass="22762">MKKIILLSSVVLSLGVFAGCSSQNTDSGKTTKSSSSQVSASSNSVSSSTSESSASETVYKVSLSDAIETYKETYPNTDIISISLDTSFGQTVYDIEGIDDNKEYSIKINTDTKELKKEREENLDRDERNGIKRRENKLDLTNLKDMKEIFDIALKEAGSGKIDDWEIKEDMGVTYWDVSIKDGMTKEIEYKINAQTGEIIETDAD</sequence>
<dbReference type="EMBL" id="CP102451">
    <property type="protein sequence ID" value="UUV99420.1"/>
    <property type="molecule type" value="Genomic_DNA"/>
</dbReference>
<evidence type="ECO:0000259" key="3">
    <source>
        <dbReference type="Pfam" id="PF03413"/>
    </source>
</evidence>
<organism evidence="4 5">
    <name type="scientific">Vagococcus luciliae</name>
    <dbReference type="NCBI Taxonomy" id="2920380"/>
    <lineage>
        <taxon>Bacteria</taxon>
        <taxon>Bacillati</taxon>
        <taxon>Bacillota</taxon>
        <taxon>Bacilli</taxon>
        <taxon>Lactobacillales</taxon>
        <taxon>Enterococcaceae</taxon>
        <taxon>Vagococcus</taxon>
    </lineage>
</organism>
<accession>A0ABY5P0H0</accession>
<keyword evidence="5" id="KW-1185">Reference proteome</keyword>
<dbReference type="Proteomes" id="UP001058273">
    <property type="component" value="Chromosome"/>
</dbReference>
<evidence type="ECO:0000256" key="2">
    <source>
        <dbReference type="SAM" id="SignalP"/>
    </source>
</evidence>
<name>A0ABY5P0H0_9ENTE</name>
<feature type="domain" description="PepSY" evidence="3">
    <location>
        <begin position="150"/>
        <end position="202"/>
    </location>
</feature>
<reference evidence="4" key="1">
    <citation type="submission" date="2022-08" db="EMBL/GenBank/DDBJ databases">
        <title>Genome sequence of Vagococcus luciliae DSM 112651.</title>
        <authorList>
            <person name="Juan G."/>
            <person name="Anja P."/>
            <person name="Rolf D."/>
            <person name="Kampfer P."/>
            <person name="Vilcinskas A."/>
        </authorList>
    </citation>
    <scope>NUCLEOTIDE SEQUENCE</scope>
    <source>
        <strain evidence="4">G314FT</strain>
    </source>
</reference>
<protein>
    <recommendedName>
        <fullName evidence="3">PepSY domain-containing protein</fullName>
    </recommendedName>
</protein>